<proteinExistence type="inferred from homology"/>
<dbReference type="EMBL" id="LAZR01031952">
    <property type="protein sequence ID" value="KKL52281.1"/>
    <property type="molecule type" value="Genomic_DNA"/>
</dbReference>
<dbReference type="PIRSF" id="PIRSF002070">
    <property type="entry name" value="SSB"/>
    <property type="match status" value="1"/>
</dbReference>
<dbReference type="Pfam" id="PF00436">
    <property type="entry name" value="SSB"/>
    <property type="match status" value="1"/>
</dbReference>
<dbReference type="InterPro" id="IPR000424">
    <property type="entry name" value="Primosome_PriB/ssb"/>
</dbReference>
<dbReference type="InterPro" id="IPR012340">
    <property type="entry name" value="NA-bd_OB-fold"/>
</dbReference>
<dbReference type="GO" id="GO:0009295">
    <property type="term" value="C:nucleoid"/>
    <property type="evidence" value="ECO:0007669"/>
    <property type="project" value="TreeGrafter"/>
</dbReference>
<dbReference type="PROSITE" id="PS50935">
    <property type="entry name" value="SSB"/>
    <property type="match status" value="1"/>
</dbReference>
<dbReference type="GO" id="GO:0003697">
    <property type="term" value="F:single-stranded DNA binding"/>
    <property type="evidence" value="ECO:0007669"/>
    <property type="project" value="InterPro"/>
</dbReference>
<dbReference type="SUPFAM" id="SSF50249">
    <property type="entry name" value="Nucleic acid-binding proteins"/>
    <property type="match status" value="1"/>
</dbReference>
<gene>
    <name evidence="2" type="ORF">LCGC14_2287050</name>
</gene>
<name>A0A0F9DEV8_9ZZZZ</name>
<comment type="caution">
    <text evidence="2">The sequence shown here is derived from an EMBL/GenBank/DDBJ whole genome shotgun (WGS) entry which is preliminary data.</text>
</comment>
<dbReference type="HAMAP" id="MF_00984">
    <property type="entry name" value="SSB"/>
    <property type="match status" value="1"/>
</dbReference>
<evidence type="ECO:0000256" key="1">
    <source>
        <dbReference type="ARBA" id="ARBA00023125"/>
    </source>
</evidence>
<reference evidence="2" key="1">
    <citation type="journal article" date="2015" name="Nature">
        <title>Complex archaea that bridge the gap between prokaryotes and eukaryotes.</title>
        <authorList>
            <person name="Spang A."/>
            <person name="Saw J.H."/>
            <person name="Jorgensen S.L."/>
            <person name="Zaremba-Niedzwiedzka K."/>
            <person name="Martijn J."/>
            <person name="Lind A.E."/>
            <person name="van Eijk R."/>
            <person name="Schleper C."/>
            <person name="Guy L."/>
            <person name="Ettema T.J."/>
        </authorList>
    </citation>
    <scope>NUCLEOTIDE SEQUENCE</scope>
</reference>
<organism evidence="2">
    <name type="scientific">marine sediment metagenome</name>
    <dbReference type="NCBI Taxonomy" id="412755"/>
    <lineage>
        <taxon>unclassified sequences</taxon>
        <taxon>metagenomes</taxon>
        <taxon>ecological metagenomes</taxon>
    </lineage>
</organism>
<dbReference type="InterPro" id="IPR011344">
    <property type="entry name" value="ssDNA-bd"/>
</dbReference>
<dbReference type="GO" id="GO:0006260">
    <property type="term" value="P:DNA replication"/>
    <property type="evidence" value="ECO:0007669"/>
    <property type="project" value="InterPro"/>
</dbReference>
<dbReference type="Gene3D" id="2.40.50.140">
    <property type="entry name" value="Nucleic acid-binding proteins"/>
    <property type="match status" value="1"/>
</dbReference>
<dbReference type="CDD" id="cd04496">
    <property type="entry name" value="SSB_OBF"/>
    <property type="match status" value="1"/>
</dbReference>
<dbReference type="AlphaFoldDB" id="A0A0F9DEV8"/>
<evidence type="ECO:0000313" key="2">
    <source>
        <dbReference type="EMBL" id="KKL52281.1"/>
    </source>
</evidence>
<protein>
    <recommendedName>
        <fullName evidence="3">Single-stranded DNA-binding protein</fullName>
    </recommendedName>
</protein>
<evidence type="ECO:0008006" key="3">
    <source>
        <dbReference type="Google" id="ProtNLM"/>
    </source>
</evidence>
<dbReference type="PANTHER" id="PTHR10302:SF27">
    <property type="entry name" value="SINGLE-STRANDED DNA-BINDING PROTEIN"/>
    <property type="match status" value="1"/>
</dbReference>
<sequence>MVNVNRVFLGGNLTKDPVLSNLPGGTPVVDFRVAVNRVYTDKEGQKKEETCFIDCNAFGTNATNIHKYFQKGRPIFIEGRLKLDNWVTPEGAKRSKIKIIAENFNFVDYKKDNGNDSTTGPVVTTQSQSNEYDYLEG</sequence>
<keyword evidence="1" id="KW-0238">DNA-binding</keyword>
<dbReference type="NCBIfam" id="TIGR00621">
    <property type="entry name" value="ssb"/>
    <property type="match status" value="1"/>
</dbReference>
<accession>A0A0F9DEV8</accession>
<dbReference type="PANTHER" id="PTHR10302">
    <property type="entry name" value="SINGLE-STRANDED DNA-BINDING PROTEIN"/>
    <property type="match status" value="1"/>
</dbReference>